<dbReference type="SUPFAM" id="SSF53850">
    <property type="entry name" value="Periplasmic binding protein-like II"/>
    <property type="match status" value="1"/>
</dbReference>
<keyword evidence="3 6" id="KW-0238">DNA-binding</keyword>
<dbReference type="EMBL" id="JACIDT010000005">
    <property type="protein sequence ID" value="MBB3925984.1"/>
    <property type="molecule type" value="Genomic_DNA"/>
</dbReference>
<dbReference type="PANTHER" id="PTHR30419:SF8">
    <property type="entry name" value="NITROGEN ASSIMILATION TRANSCRIPTIONAL ACTIVATOR-RELATED"/>
    <property type="match status" value="1"/>
</dbReference>
<protein>
    <submittedName>
        <fullName evidence="6">DNA-binding transcriptional LysR family regulator</fullName>
    </submittedName>
</protein>
<dbReference type="Gene3D" id="3.40.190.10">
    <property type="entry name" value="Periplasmic binding protein-like II"/>
    <property type="match status" value="2"/>
</dbReference>
<dbReference type="InterPro" id="IPR005119">
    <property type="entry name" value="LysR_subst-bd"/>
</dbReference>
<dbReference type="SUPFAM" id="SSF46785">
    <property type="entry name" value="Winged helix' DNA-binding domain"/>
    <property type="match status" value="1"/>
</dbReference>
<dbReference type="PROSITE" id="PS50931">
    <property type="entry name" value="HTH_LYSR"/>
    <property type="match status" value="1"/>
</dbReference>
<keyword evidence="2" id="KW-0805">Transcription regulation</keyword>
<evidence type="ECO:0000313" key="7">
    <source>
        <dbReference type="Proteomes" id="UP000571950"/>
    </source>
</evidence>
<feature type="domain" description="HTH lysR-type" evidence="5">
    <location>
        <begin position="4"/>
        <end position="61"/>
    </location>
</feature>
<sequence length="314" mass="34596">MGQMKLHHLRNVIAIVERGSLRAGAKHLGLAQPAVSRSIKELEQELGVVLFERNKFGMKLTHAGEVLFRRAKAIYAEFDRARAEMEHLKGEDRGVITVGCSSAALIAMMPMIVKRFHVKYPNIRIKLLEGSLPMLESEIRDGIVDLYYGPVAKGFVDPALVIELLFENERMIVGRKGHPLRSATSLADLVGASWVTTPMAIDSDNEVNGVFLAAGLPAPRIVMQASSAMNLAVIVATSDLLAPVPQQWIEIIRATGAMERIPVREVSKAPRICAVRRANIPLTPASEFLNDLAMRAASAYLYRRQQAMERPSIV</sequence>
<dbReference type="GO" id="GO:0003700">
    <property type="term" value="F:DNA-binding transcription factor activity"/>
    <property type="evidence" value="ECO:0007669"/>
    <property type="project" value="InterPro"/>
</dbReference>
<evidence type="ECO:0000256" key="4">
    <source>
        <dbReference type="ARBA" id="ARBA00023163"/>
    </source>
</evidence>
<organism evidence="6 7">
    <name type="scientific">Sphingobium jiangsuense</name>
    <dbReference type="NCBI Taxonomy" id="870476"/>
    <lineage>
        <taxon>Bacteria</taxon>
        <taxon>Pseudomonadati</taxon>
        <taxon>Pseudomonadota</taxon>
        <taxon>Alphaproteobacteria</taxon>
        <taxon>Sphingomonadales</taxon>
        <taxon>Sphingomonadaceae</taxon>
        <taxon>Sphingobium</taxon>
    </lineage>
</organism>
<dbReference type="GO" id="GO:0003677">
    <property type="term" value="F:DNA binding"/>
    <property type="evidence" value="ECO:0007669"/>
    <property type="project" value="UniProtKB-KW"/>
</dbReference>
<proteinExistence type="inferred from homology"/>
<dbReference type="InterPro" id="IPR036390">
    <property type="entry name" value="WH_DNA-bd_sf"/>
</dbReference>
<gene>
    <name evidence="6" type="ORF">GGR43_001699</name>
</gene>
<dbReference type="InterPro" id="IPR000847">
    <property type="entry name" value="LysR_HTH_N"/>
</dbReference>
<dbReference type="InterPro" id="IPR036388">
    <property type="entry name" value="WH-like_DNA-bd_sf"/>
</dbReference>
<dbReference type="Pfam" id="PF03466">
    <property type="entry name" value="LysR_substrate"/>
    <property type="match status" value="1"/>
</dbReference>
<comment type="caution">
    <text evidence="6">The sequence shown here is derived from an EMBL/GenBank/DDBJ whole genome shotgun (WGS) entry which is preliminary data.</text>
</comment>
<dbReference type="InterPro" id="IPR050950">
    <property type="entry name" value="HTH-type_LysR_regulators"/>
</dbReference>
<dbReference type="FunFam" id="1.10.10.10:FF:000001">
    <property type="entry name" value="LysR family transcriptional regulator"/>
    <property type="match status" value="1"/>
</dbReference>
<keyword evidence="4" id="KW-0804">Transcription</keyword>
<evidence type="ECO:0000256" key="2">
    <source>
        <dbReference type="ARBA" id="ARBA00023015"/>
    </source>
</evidence>
<evidence type="ECO:0000313" key="6">
    <source>
        <dbReference type="EMBL" id="MBB3925984.1"/>
    </source>
</evidence>
<name>A0A7W6BH82_9SPHN</name>
<dbReference type="GO" id="GO:0005829">
    <property type="term" value="C:cytosol"/>
    <property type="evidence" value="ECO:0007669"/>
    <property type="project" value="TreeGrafter"/>
</dbReference>
<dbReference type="Gene3D" id="1.10.10.10">
    <property type="entry name" value="Winged helix-like DNA-binding domain superfamily/Winged helix DNA-binding domain"/>
    <property type="match status" value="1"/>
</dbReference>
<dbReference type="PRINTS" id="PR00039">
    <property type="entry name" value="HTHLYSR"/>
</dbReference>
<evidence type="ECO:0000259" key="5">
    <source>
        <dbReference type="PROSITE" id="PS50931"/>
    </source>
</evidence>
<evidence type="ECO:0000256" key="3">
    <source>
        <dbReference type="ARBA" id="ARBA00023125"/>
    </source>
</evidence>
<dbReference type="RefSeq" id="WP_188071543.1">
    <property type="nucleotide sequence ID" value="NZ_BSPS01000004.1"/>
</dbReference>
<accession>A0A7W6BH82</accession>
<evidence type="ECO:0000256" key="1">
    <source>
        <dbReference type="ARBA" id="ARBA00009437"/>
    </source>
</evidence>
<comment type="similarity">
    <text evidence="1">Belongs to the LysR transcriptional regulatory family.</text>
</comment>
<dbReference type="AlphaFoldDB" id="A0A7W6BH82"/>
<dbReference type="PANTHER" id="PTHR30419">
    <property type="entry name" value="HTH-TYPE TRANSCRIPTIONAL REGULATOR YBHD"/>
    <property type="match status" value="1"/>
</dbReference>
<keyword evidence="7" id="KW-1185">Reference proteome</keyword>
<dbReference type="Pfam" id="PF00126">
    <property type="entry name" value="HTH_1"/>
    <property type="match status" value="1"/>
</dbReference>
<reference evidence="6 7" key="1">
    <citation type="submission" date="2020-08" db="EMBL/GenBank/DDBJ databases">
        <title>Genomic Encyclopedia of Type Strains, Phase IV (KMG-IV): sequencing the most valuable type-strain genomes for metagenomic binning, comparative biology and taxonomic classification.</title>
        <authorList>
            <person name="Goeker M."/>
        </authorList>
    </citation>
    <scope>NUCLEOTIDE SEQUENCE [LARGE SCALE GENOMIC DNA]</scope>
    <source>
        <strain evidence="6 7">DSM 26189</strain>
    </source>
</reference>
<dbReference type="Proteomes" id="UP000571950">
    <property type="component" value="Unassembled WGS sequence"/>
</dbReference>